<dbReference type="RefSeq" id="WP_306410416.1">
    <property type="nucleotide sequence ID" value="NZ_JANFPI010000002.1"/>
</dbReference>
<organism evidence="19 20">
    <name type="scientific">Ectorhizobium quercum</name>
    <dbReference type="NCBI Taxonomy" id="2965071"/>
    <lineage>
        <taxon>Bacteria</taxon>
        <taxon>Pseudomonadati</taxon>
        <taxon>Pseudomonadota</taxon>
        <taxon>Alphaproteobacteria</taxon>
        <taxon>Hyphomicrobiales</taxon>
        <taxon>Rhizobiaceae</taxon>
        <taxon>Ectorhizobium</taxon>
    </lineage>
</organism>
<name>A0AAE3MZM5_9HYPH</name>
<evidence type="ECO:0000256" key="7">
    <source>
        <dbReference type="ARBA" id="ARBA00022692"/>
    </source>
</evidence>
<evidence type="ECO:0000256" key="10">
    <source>
        <dbReference type="ARBA" id="ARBA00023053"/>
    </source>
</evidence>
<gene>
    <name evidence="19" type="ORF">NOF55_05885</name>
</gene>
<sequence length="553" mass="58267">MKRLSVALSCIVFSAPVAHAAGEAITGAVDKQPVNVVAIIMFLAFVAGTLGLTYWAARQTRSTSDFYTAGGGITGFQNGLAIAGDYMSAAAFLGLSGMVFGKGVDGIFYTVGWTVGWPLILFMIAERLRNLGRFTFSDITSYRLDQTSIRSLSAFGALSVVIFYLIAQMVGAGKLIQLLFGLDYAYAVILVGVLMVLYVTFGGMLATTWVQITKAVLLLGGCTVLVLLSLWHFGFDPSALMNSALANHAAGETILLPSSSISDPLSAISLGLALMCGPAGLPHILMRFFTVPDATAARKSVFYATGFIAYFFILAVMIGFAAITIVGTNPAFLDTAGNILGGGNMAAIHLSKAVGGDVFLGFISAVAFATILAVVSGLALAGASAVSHDLYSVVIMKGKASGAQEMRVSRIATLFLGVMAIVLGLVFENQNIAFMVGLAFGLAASVNFPVLFLSIFWKDMTSRGALIGGFLGLASAVTFVVLGPAVWVAVLGFERPIFPYEQYALFSMTIAFTSIWFFSVTDRSERAKRDKAGFQEQFIRSETGLGAATAAAH</sequence>
<feature type="transmembrane region" description="Helical" evidence="17">
    <location>
        <begin position="359"/>
        <end position="387"/>
    </location>
</feature>
<evidence type="ECO:0000256" key="9">
    <source>
        <dbReference type="ARBA" id="ARBA00022989"/>
    </source>
</evidence>
<evidence type="ECO:0000256" key="14">
    <source>
        <dbReference type="ARBA" id="ARBA00031561"/>
    </source>
</evidence>
<dbReference type="InterPro" id="IPR050277">
    <property type="entry name" value="Sodium:Solute_Symporter"/>
</dbReference>
<evidence type="ECO:0000313" key="20">
    <source>
        <dbReference type="Proteomes" id="UP001208771"/>
    </source>
</evidence>
<keyword evidence="18" id="KW-0732">Signal</keyword>
<keyword evidence="6" id="KW-0997">Cell inner membrane</keyword>
<evidence type="ECO:0000256" key="13">
    <source>
        <dbReference type="ARBA" id="ARBA00023201"/>
    </source>
</evidence>
<reference evidence="19" key="1">
    <citation type="submission" date="2022-07" db="EMBL/GenBank/DDBJ databases">
        <title>Ectorhizobium quercum gen.nov., sp. nov.</title>
        <authorList>
            <person name="Ma T."/>
            <person name="Li Y."/>
        </authorList>
    </citation>
    <scope>NUCLEOTIDE SEQUENCE</scope>
    <source>
        <strain evidence="19">BDR2-2</strain>
    </source>
</reference>
<keyword evidence="12 17" id="KW-0472">Membrane</keyword>
<feature type="transmembrane region" description="Helical" evidence="17">
    <location>
        <begin position="433"/>
        <end position="457"/>
    </location>
</feature>
<dbReference type="GO" id="GO:0015123">
    <property type="term" value="F:acetate transmembrane transporter activity"/>
    <property type="evidence" value="ECO:0007669"/>
    <property type="project" value="TreeGrafter"/>
</dbReference>
<evidence type="ECO:0000256" key="15">
    <source>
        <dbReference type="ARBA" id="ARBA00032392"/>
    </source>
</evidence>
<protein>
    <recommendedName>
        <fullName evidence="3">Cation/acetate symporter ActP</fullName>
    </recommendedName>
    <alternativeName>
        <fullName evidence="15">Acetate permease</fullName>
    </alternativeName>
    <alternativeName>
        <fullName evidence="14">Acetate transporter ActP</fullName>
    </alternativeName>
</protein>
<dbReference type="NCBIfam" id="NF006903">
    <property type="entry name" value="PRK09395.1"/>
    <property type="match status" value="1"/>
</dbReference>
<evidence type="ECO:0000256" key="18">
    <source>
        <dbReference type="SAM" id="SignalP"/>
    </source>
</evidence>
<dbReference type="Gene3D" id="1.20.1730.10">
    <property type="entry name" value="Sodium/glucose cotransporter"/>
    <property type="match status" value="1"/>
</dbReference>
<dbReference type="FunFam" id="1.20.1730.10:FF:000001">
    <property type="entry name" value="Cation/acetate symporter ActP"/>
    <property type="match status" value="1"/>
</dbReference>
<keyword evidence="9 17" id="KW-1133">Transmembrane helix</keyword>
<keyword evidence="8" id="KW-0769">Symport</keyword>
<feature type="transmembrane region" description="Helical" evidence="17">
    <location>
        <begin position="464"/>
        <end position="490"/>
    </location>
</feature>
<feature type="transmembrane region" description="Helical" evidence="17">
    <location>
        <begin position="215"/>
        <end position="233"/>
    </location>
</feature>
<dbReference type="GO" id="GO:0006847">
    <property type="term" value="P:plasma membrane acetate transport"/>
    <property type="evidence" value="ECO:0007669"/>
    <property type="project" value="TreeGrafter"/>
</dbReference>
<dbReference type="PANTHER" id="PTHR48086:SF6">
    <property type="entry name" value="CATION_ACETATE SYMPORTER ACTP"/>
    <property type="match status" value="1"/>
</dbReference>
<feature type="signal peptide" evidence="18">
    <location>
        <begin position="1"/>
        <end position="20"/>
    </location>
</feature>
<evidence type="ECO:0000256" key="4">
    <source>
        <dbReference type="ARBA" id="ARBA00022448"/>
    </source>
</evidence>
<comment type="caution">
    <text evidence="19">The sequence shown here is derived from an EMBL/GenBank/DDBJ whole genome shotgun (WGS) entry which is preliminary data.</text>
</comment>
<dbReference type="InterPro" id="IPR038377">
    <property type="entry name" value="Na/Glc_symporter_sf"/>
</dbReference>
<accession>A0AAE3MZM5</accession>
<feature type="transmembrane region" description="Helical" evidence="17">
    <location>
        <begin position="408"/>
        <end position="427"/>
    </location>
</feature>
<evidence type="ECO:0000313" key="19">
    <source>
        <dbReference type="EMBL" id="MCX8996630.1"/>
    </source>
</evidence>
<dbReference type="GO" id="GO:0005886">
    <property type="term" value="C:plasma membrane"/>
    <property type="evidence" value="ECO:0007669"/>
    <property type="project" value="UniProtKB-SubCell"/>
</dbReference>
<evidence type="ECO:0000256" key="1">
    <source>
        <dbReference type="ARBA" id="ARBA00004429"/>
    </source>
</evidence>
<dbReference type="InterPro" id="IPR018212">
    <property type="entry name" value="Na/solute_symporter_CS"/>
</dbReference>
<keyword evidence="4" id="KW-0813">Transport</keyword>
<dbReference type="PROSITE" id="PS00456">
    <property type="entry name" value="NA_SOLUT_SYMP_1"/>
    <property type="match status" value="1"/>
</dbReference>
<keyword evidence="5" id="KW-1003">Cell membrane</keyword>
<evidence type="ECO:0000256" key="6">
    <source>
        <dbReference type="ARBA" id="ARBA00022519"/>
    </source>
</evidence>
<comment type="similarity">
    <text evidence="2 16">Belongs to the sodium:solute symporter (SSF) (TC 2.A.21) family.</text>
</comment>
<evidence type="ECO:0000256" key="11">
    <source>
        <dbReference type="ARBA" id="ARBA00023065"/>
    </source>
</evidence>
<dbReference type="PANTHER" id="PTHR48086">
    <property type="entry name" value="SODIUM/PROLINE SYMPORTER-RELATED"/>
    <property type="match status" value="1"/>
</dbReference>
<feature type="transmembrane region" description="Helical" evidence="17">
    <location>
        <begin position="152"/>
        <end position="172"/>
    </location>
</feature>
<evidence type="ECO:0000256" key="2">
    <source>
        <dbReference type="ARBA" id="ARBA00006434"/>
    </source>
</evidence>
<feature type="transmembrane region" description="Helical" evidence="17">
    <location>
        <begin position="36"/>
        <end position="57"/>
    </location>
</feature>
<evidence type="ECO:0000256" key="16">
    <source>
        <dbReference type="RuleBase" id="RU362091"/>
    </source>
</evidence>
<feature type="transmembrane region" description="Helical" evidence="17">
    <location>
        <begin position="78"/>
        <end position="100"/>
    </location>
</feature>
<dbReference type="Proteomes" id="UP001208771">
    <property type="component" value="Unassembled WGS sequence"/>
</dbReference>
<feature type="transmembrane region" description="Helical" evidence="17">
    <location>
        <begin position="502"/>
        <end position="521"/>
    </location>
</feature>
<feature type="transmembrane region" description="Helical" evidence="17">
    <location>
        <begin position="106"/>
        <end position="125"/>
    </location>
</feature>
<keyword evidence="11" id="KW-0406">Ion transport</keyword>
<comment type="subcellular location">
    <subcellularLocation>
        <location evidence="1">Cell inner membrane</location>
        <topology evidence="1">Multi-pass membrane protein</topology>
    </subcellularLocation>
</comment>
<feature type="chain" id="PRO_5041919027" description="Cation/acetate symporter ActP" evidence="18">
    <location>
        <begin position="21"/>
        <end position="553"/>
    </location>
</feature>
<dbReference type="CDD" id="cd11480">
    <property type="entry name" value="SLC5sbd_u4"/>
    <property type="match status" value="1"/>
</dbReference>
<dbReference type="EMBL" id="JANFPI010000002">
    <property type="protein sequence ID" value="MCX8996630.1"/>
    <property type="molecule type" value="Genomic_DNA"/>
</dbReference>
<evidence type="ECO:0000256" key="3">
    <source>
        <dbReference type="ARBA" id="ARBA00018047"/>
    </source>
</evidence>
<evidence type="ECO:0000256" key="12">
    <source>
        <dbReference type="ARBA" id="ARBA00023136"/>
    </source>
</evidence>
<feature type="transmembrane region" description="Helical" evidence="17">
    <location>
        <begin position="184"/>
        <end position="203"/>
    </location>
</feature>
<dbReference type="NCBIfam" id="TIGR00813">
    <property type="entry name" value="sss"/>
    <property type="match status" value="1"/>
</dbReference>
<feature type="transmembrane region" description="Helical" evidence="17">
    <location>
        <begin position="301"/>
        <end position="326"/>
    </location>
</feature>
<feature type="transmembrane region" description="Helical" evidence="17">
    <location>
        <begin position="265"/>
        <end position="289"/>
    </location>
</feature>
<dbReference type="Pfam" id="PF00474">
    <property type="entry name" value="SSF"/>
    <property type="match status" value="1"/>
</dbReference>
<proteinExistence type="inferred from homology"/>
<keyword evidence="7 17" id="KW-0812">Transmembrane</keyword>
<evidence type="ECO:0000256" key="8">
    <source>
        <dbReference type="ARBA" id="ARBA00022847"/>
    </source>
</evidence>
<evidence type="ECO:0000256" key="5">
    <source>
        <dbReference type="ARBA" id="ARBA00022475"/>
    </source>
</evidence>
<dbReference type="AlphaFoldDB" id="A0AAE3MZM5"/>
<keyword evidence="10" id="KW-0915">Sodium</keyword>
<dbReference type="PROSITE" id="PS50283">
    <property type="entry name" value="NA_SOLUT_SYMP_3"/>
    <property type="match status" value="1"/>
</dbReference>
<keyword evidence="13" id="KW-0739">Sodium transport</keyword>
<dbReference type="GO" id="GO:0006814">
    <property type="term" value="P:sodium ion transport"/>
    <property type="evidence" value="ECO:0007669"/>
    <property type="project" value="UniProtKB-KW"/>
</dbReference>
<evidence type="ECO:0000256" key="17">
    <source>
        <dbReference type="SAM" id="Phobius"/>
    </source>
</evidence>
<dbReference type="GO" id="GO:0015293">
    <property type="term" value="F:symporter activity"/>
    <property type="evidence" value="ECO:0007669"/>
    <property type="project" value="UniProtKB-KW"/>
</dbReference>
<dbReference type="InterPro" id="IPR001734">
    <property type="entry name" value="Na/solute_symporter"/>
</dbReference>
<keyword evidence="20" id="KW-1185">Reference proteome</keyword>